<dbReference type="STRING" id="1123755.SAMN05444714_2846"/>
<keyword evidence="1" id="KW-1133">Transmembrane helix</keyword>
<keyword evidence="1" id="KW-0812">Transmembrane</keyword>
<dbReference type="EMBL" id="FOZM01000003">
    <property type="protein sequence ID" value="SFS21501.1"/>
    <property type="molecule type" value="Genomic_DNA"/>
</dbReference>
<keyword evidence="1" id="KW-0472">Membrane</keyword>
<feature type="transmembrane region" description="Helical" evidence="1">
    <location>
        <begin position="38"/>
        <end position="59"/>
    </location>
</feature>
<evidence type="ECO:0000313" key="2">
    <source>
        <dbReference type="EMBL" id="SFS21501.1"/>
    </source>
</evidence>
<accession>A0A1I6N0W3</accession>
<gene>
    <name evidence="2" type="ORF">SAMN05444714_2846</name>
</gene>
<dbReference type="Proteomes" id="UP000198926">
    <property type="component" value="Unassembled WGS sequence"/>
</dbReference>
<sequence length="114" mass="12405">MQDMLSEGLIVPALLIGLLGFFTPRALSKVLPEGVLPLLINGFVSTGLCTILSGAFFYLQYLWQGMPLSQPSPSETAPLALHFLNLGLASALIWAPVMLLSLSGLPKRWVHETW</sequence>
<proteinExistence type="predicted"/>
<dbReference type="OrthoDB" id="7652057at2"/>
<dbReference type="RefSeq" id="WP_131802596.1">
    <property type="nucleotide sequence ID" value="NZ_FOZM01000003.1"/>
</dbReference>
<reference evidence="2 3" key="1">
    <citation type="submission" date="2016-10" db="EMBL/GenBank/DDBJ databases">
        <authorList>
            <person name="de Groot N.N."/>
        </authorList>
    </citation>
    <scope>NUCLEOTIDE SEQUENCE [LARGE SCALE GENOMIC DNA]</scope>
    <source>
        <strain evidence="2 3">DSM 29433</strain>
    </source>
</reference>
<evidence type="ECO:0000313" key="3">
    <source>
        <dbReference type="Proteomes" id="UP000198926"/>
    </source>
</evidence>
<name>A0A1I6N0W3_9RHOB</name>
<protein>
    <submittedName>
        <fullName evidence="2">Uncharacterized protein</fullName>
    </submittedName>
</protein>
<feature type="transmembrane region" description="Helical" evidence="1">
    <location>
        <begin position="79"/>
        <end position="102"/>
    </location>
</feature>
<organism evidence="2 3">
    <name type="scientific">Yoonia litorea</name>
    <dbReference type="NCBI Taxonomy" id="1123755"/>
    <lineage>
        <taxon>Bacteria</taxon>
        <taxon>Pseudomonadati</taxon>
        <taxon>Pseudomonadota</taxon>
        <taxon>Alphaproteobacteria</taxon>
        <taxon>Rhodobacterales</taxon>
        <taxon>Paracoccaceae</taxon>
        <taxon>Yoonia</taxon>
    </lineage>
</organism>
<evidence type="ECO:0000256" key="1">
    <source>
        <dbReference type="SAM" id="Phobius"/>
    </source>
</evidence>
<keyword evidence="3" id="KW-1185">Reference proteome</keyword>
<dbReference type="AlphaFoldDB" id="A0A1I6N0W3"/>